<sequence>MASCAVEGGCPSDYIAIVVSTLCMILLLSRLILPFAVHKIPHLKGSGFWIPAIQVFASFNLLLSIVVDYEFPFAGLGQLSIHPHWTLGYKQ</sequence>
<evidence type="ECO:0000256" key="1">
    <source>
        <dbReference type="SAM" id="Phobius"/>
    </source>
</evidence>
<feature type="transmembrane region" description="Helical" evidence="1">
    <location>
        <begin position="48"/>
        <end position="67"/>
    </location>
</feature>
<feature type="transmembrane region" description="Helical" evidence="1">
    <location>
        <begin position="14"/>
        <end position="36"/>
    </location>
</feature>
<reference evidence="3" key="1">
    <citation type="submission" date="2016-06" db="EMBL/GenBank/DDBJ databases">
        <title>Parallel loss of symbiosis genes in relatives of nitrogen-fixing non-legume Parasponia.</title>
        <authorList>
            <person name="Van Velzen R."/>
            <person name="Holmer R."/>
            <person name="Bu F."/>
            <person name="Rutten L."/>
            <person name="Van Zeijl A."/>
            <person name="Liu W."/>
            <person name="Santuari L."/>
            <person name="Cao Q."/>
            <person name="Sharma T."/>
            <person name="Shen D."/>
            <person name="Roswanjaya Y."/>
            <person name="Wardhani T."/>
            <person name="Kalhor M.S."/>
            <person name="Jansen J."/>
            <person name="Van den Hoogen J."/>
            <person name="Gungor B."/>
            <person name="Hartog M."/>
            <person name="Hontelez J."/>
            <person name="Verver J."/>
            <person name="Yang W.-C."/>
            <person name="Schijlen E."/>
            <person name="Repin R."/>
            <person name="Schilthuizen M."/>
            <person name="Schranz E."/>
            <person name="Heidstra R."/>
            <person name="Miyata K."/>
            <person name="Fedorova E."/>
            <person name="Kohlen W."/>
            <person name="Bisseling T."/>
            <person name="Smit S."/>
            <person name="Geurts R."/>
        </authorList>
    </citation>
    <scope>NUCLEOTIDE SEQUENCE [LARGE SCALE GENOMIC DNA]</scope>
    <source>
        <strain evidence="3">cv. RG33-2</strain>
    </source>
</reference>
<evidence type="ECO:0000313" key="3">
    <source>
        <dbReference type="Proteomes" id="UP000237000"/>
    </source>
</evidence>
<accession>A0A2P5F0V4</accession>
<keyword evidence="1" id="KW-0812">Transmembrane</keyword>
<dbReference type="AlphaFoldDB" id="A0A2P5F0V4"/>
<dbReference type="OrthoDB" id="196547at2759"/>
<proteinExistence type="predicted"/>
<dbReference type="STRING" id="63057.A0A2P5F0V4"/>
<keyword evidence="1" id="KW-1133">Transmembrane helix</keyword>
<dbReference type="EMBL" id="JXTC01000074">
    <property type="protein sequence ID" value="PON91424.1"/>
    <property type="molecule type" value="Genomic_DNA"/>
</dbReference>
<protein>
    <submittedName>
        <fullName evidence="2">Uncharacterized protein</fullName>
    </submittedName>
</protein>
<dbReference type="Proteomes" id="UP000237000">
    <property type="component" value="Unassembled WGS sequence"/>
</dbReference>
<keyword evidence="3" id="KW-1185">Reference proteome</keyword>
<dbReference type="InParanoid" id="A0A2P5F0V4"/>
<evidence type="ECO:0000313" key="2">
    <source>
        <dbReference type="EMBL" id="PON91424.1"/>
    </source>
</evidence>
<name>A0A2P5F0V4_TREOI</name>
<keyword evidence="1" id="KW-0472">Membrane</keyword>
<gene>
    <name evidence="2" type="ORF">TorRG33x02_127070</name>
</gene>
<organism evidence="2 3">
    <name type="scientific">Trema orientale</name>
    <name type="common">Charcoal tree</name>
    <name type="synonym">Celtis orientalis</name>
    <dbReference type="NCBI Taxonomy" id="63057"/>
    <lineage>
        <taxon>Eukaryota</taxon>
        <taxon>Viridiplantae</taxon>
        <taxon>Streptophyta</taxon>
        <taxon>Embryophyta</taxon>
        <taxon>Tracheophyta</taxon>
        <taxon>Spermatophyta</taxon>
        <taxon>Magnoliopsida</taxon>
        <taxon>eudicotyledons</taxon>
        <taxon>Gunneridae</taxon>
        <taxon>Pentapetalae</taxon>
        <taxon>rosids</taxon>
        <taxon>fabids</taxon>
        <taxon>Rosales</taxon>
        <taxon>Cannabaceae</taxon>
        <taxon>Trema</taxon>
    </lineage>
</organism>
<comment type="caution">
    <text evidence="2">The sequence shown here is derived from an EMBL/GenBank/DDBJ whole genome shotgun (WGS) entry which is preliminary data.</text>
</comment>